<reference evidence="2" key="1">
    <citation type="submission" date="2010-03" db="EMBL/GenBank/DDBJ databases">
        <title>The complete genome of Mycoplasma crocodyli MP145.</title>
        <authorList>
            <person name="Glass J.I."/>
            <person name="Durkin A.S."/>
            <person name="Hostetler J."/>
            <person name="Jackson J."/>
            <person name="Johnson J."/>
            <person name="May M.A."/>
            <person name="Paralanov V."/>
            <person name="Radune D."/>
            <person name="Szczypinski B."/>
            <person name="Brown D.R."/>
        </authorList>
    </citation>
    <scope>NUCLEOTIDE SEQUENCE [LARGE SCALE GENOMIC DNA]</scope>
    <source>
        <strain evidence="2">ATCC 51981 / MP145</strain>
    </source>
</reference>
<protein>
    <recommendedName>
        <fullName evidence="3">DNA repair protein RecO</fullName>
    </recommendedName>
</protein>
<keyword evidence="2" id="KW-1185">Reference proteome</keyword>
<dbReference type="OrthoDB" id="404042at2"/>
<dbReference type="STRING" id="512564.MCRO_0061"/>
<dbReference type="AlphaFoldDB" id="D5E4P9"/>
<reference evidence="1 2" key="3">
    <citation type="journal article" date="2011" name="J. Bacteriol.">
        <title>Genome sequences of Mycoplasma alligatoris A21JP2T and Mycoplasma crocodyli MP145T.</title>
        <authorList>
            <person name="Brown D.R."/>
            <person name="Farmerie W.G."/>
            <person name="May M."/>
            <person name="Benders G.A."/>
            <person name="Durkin A.S."/>
            <person name="Hlavinka K."/>
            <person name="Hostetler J."/>
            <person name="Jackson J."/>
            <person name="Johnson J."/>
            <person name="Miller R.H."/>
            <person name="Paralanov V."/>
            <person name="Radune D."/>
            <person name="Szczypinski B."/>
            <person name="Glass J.I."/>
        </authorList>
    </citation>
    <scope>NUCLEOTIDE SEQUENCE [LARGE SCALE GENOMIC DNA]</scope>
    <source>
        <strain evidence="2">ATCC 51981 / MP145</strain>
    </source>
</reference>
<name>D5E4P9_MYCCM</name>
<organism evidence="1 2">
    <name type="scientific">Mycoplasma crocodyli (strain ATCC 51981 / MP145)</name>
    <dbReference type="NCBI Taxonomy" id="512564"/>
    <lineage>
        <taxon>Bacteria</taxon>
        <taxon>Bacillati</taxon>
        <taxon>Mycoplasmatota</taxon>
        <taxon>Mollicutes</taxon>
        <taxon>Mycoplasmataceae</taxon>
        <taxon>Mycoplasma</taxon>
    </lineage>
</organism>
<accession>D5E4P9</accession>
<proteinExistence type="predicted"/>
<dbReference type="GO" id="GO:0006310">
    <property type="term" value="P:DNA recombination"/>
    <property type="evidence" value="ECO:0007669"/>
    <property type="project" value="InterPro"/>
</dbReference>
<dbReference type="SUPFAM" id="SSF57863">
    <property type="entry name" value="ArfGap/RecO-like zinc finger"/>
    <property type="match status" value="1"/>
</dbReference>
<evidence type="ECO:0000313" key="2">
    <source>
        <dbReference type="Proteomes" id="UP000001845"/>
    </source>
</evidence>
<dbReference type="EMBL" id="CP001991">
    <property type="protein sequence ID" value="ADE19803.1"/>
    <property type="molecule type" value="Genomic_DNA"/>
</dbReference>
<dbReference type="InterPro" id="IPR003717">
    <property type="entry name" value="RecO"/>
</dbReference>
<sequence length="231" mass="26697">MAESIIKGITLKVIETIHPKASILIFTNSGHLSLYAEGIFNTNSKNRSNLILGSLVEVEYFRARLNNKMSKLKKVSILKEVDVTQLFNSLFIQKIIYIFDYITVKNNLVDIYEKLIDFIGIGRNSHILTILASYILTYNGYEPNFSKCSECGSFKNISDFEFYKGGYLCQNHSKNSISIEELEAYYWLRNDHKKYIEEVTPTINKLIYQKLINHLSEIGFAISWEDLSKFT</sequence>
<evidence type="ECO:0000313" key="1">
    <source>
        <dbReference type="EMBL" id="ADE19803.1"/>
    </source>
</evidence>
<dbReference type="eggNOG" id="COG1381">
    <property type="taxonomic scope" value="Bacteria"/>
</dbReference>
<dbReference type="RefSeq" id="WP_013054579.1">
    <property type="nucleotide sequence ID" value="NC_014014.1"/>
</dbReference>
<dbReference type="Proteomes" id="UP000001845">
    <property type="component" value="Chromosome"/>
</dbReference>
<evidence type="ECO:0008006" key="3">
    <source>
        <dbReference type="Google" id="ProtNLM"/>
    </source>
</evidence>
<gene>
    <name evidence="1" type="ordered locus">MCRO_0061</name>
</gene>
<reference key="2">
    <citation type="submission" date="2010-03" db="EMBL/GenBank/DDBJ databases">
        <authorList>
            <person name="Ma Z."/>
            <person name="Wang X."/>
            <person name="Liu H."/>
        </authorList>
    </citation>
    <scope>NUCLEOTIDE SEQUENCE</scope>
    <source>
        <strain>MP145</strain>
    </source>
</reference>
<dbReference type="KEGG" id="mcd:MCRO_0061"/>
<dbReference type="HOGENOM" id="CLU_066632_5_1_14"/>
<dbReference type="InterPro" id="IPR037278">
    <property type="entry name" value="ARFGAP/RecO"/>
</dbReference>
<dbReference type="GO" id="GO:0006281">
    <property type="term" value="P:DNA repair"/>
    <property type="evidence" value="ECO:0007669"/>
    <property type="project" value="InterPro"/>
</dbReference>
<dbReference type="Pfam" id="PF02565">
    <property type="entry name" value="RecO_C"/>
    <property type="match status" value="1"/>
</dbReference>